<dbReference type="Proteomes" id="UP001236663">
    <property type="component" value="Unassembled WGS sequence"/>
</dbReference>
<evidence type="ECO:0000313" key="2">
    <source>
        <dbReference type="Proteomes" id="UP001236663"/>
    </source>
</evidence>
<proteinExistence type="predicted"/>
<protein>
    <submittedName>
        <fullName evidence="1">Uncharacterized protein</fullName>
    </submittedName>
</protein>
<dbReference type="RefSeq" id="WP_163386328.1">
    <property type="nucleotide sequence ID" value="NZ_JAUFQS010000026.1"/>
</dbReference>
<accession>A0ABT8CAB0</accession>
<organism evidence="1 2">
    <name type="scientific">Cyclobacterium jeungdonense</name>
    <dbReference type="NCBI Taxonomy" id="708087"/>
    <lineage>
        <taxon>Bacteria</taxon>
        <taxon>Pseudomonadati</taxon>
        <taxon>Bacteroidota</taxon>
        <taxon>Cytophagia</taxon>
        <taxon>Cytophagales</taxon>
        <taxon>Cyclobacteriaceae</taxon>
        <taxon>Cyclobacterium</taxon>
    </lineage>
</organism>
<dbReference type="EMBL" id="JAUFQS010000026">
    <property type="protein sequence ID" value="MDN3689441.1"/>
    <property type="molecule type" value="Genomic_DNA"/>
</dbReference>
<name>A0ABT8CAB0_9BACT</name>
<keyword evidence="2" id="KW-1185">Reference proteome</keyword>
<sequence length="62" mass="6972">MKLTVMADGRNSPNKGLVANLTVYFATGGFYNALKQPSETIEWIQVDREIGVEKNLFLRNIV</sequence>
<gene>
    <name evidence="1" type="ORF">QWZ15_16525</name>
</gene>
<reference evidence="2" key="1">
    <citation type="journal article" date="2019" name="Int. J. Syst. Evol. Microbiol.">
        <title>The Global Catalogue of Microorganisms (GCM) 10K type strain sequencing project: providing services to taxonomists for standard genome sequencing and annotation.</title>
        <authorList>
            <consortium name="The Broad Institute Genomics Platform"/>
            <consortium name="The Broad Institute Genome Sequencing Center for Infectious Disease"/>
            <person name="Wu L."/>
            <person name="Ma J."/>
        </authorList>
    </citation>
    <scope>NUCLEOTIDE SEQUENCE [LARGE SCALE GENOMIC DNA]</scope>
    <source>
        <strain evidence="2">CECT 7706</strain>
    </source>
</reference>
<evidence type="ECO:0000313" key="1">
    <source>
        <dbReference type="EMBL" id="MDN3689441.1"/>
    </source>
</evidence>
<comment type="caution">
    <text evidence="1">The sequence shown here is derived from an EMBL/GenBank/DDBJ whole genome shotgun (WGS) entry which is preliminary data.</text>
</comment>